<keyword evidence="1" id="KW-0614">Plasmid</keyword>
<evidence type="ECO:0000313" key="1">
    <source>
        <dbReference type="EMBL" id="CRY93613.1"/>
    </source>
</evidence>
<name>A0A0H5PVJ0_9ZZZZ</name>
<reference evidence="1" key="2">
    <citation type="submission" date="2015-07" db="EMBL/GenBank/DDBJ databases">
        <title>Plasmids, circular viruses and viroids from rat gut.</title>
        <authorList>
            <person name="Jorgensen T.J."/>
            <person name="Hansen M.A."/>
            <person name="Xu Z."/>
            <person name="Tabak M.A."/>
            <person name="Sorensen S.J."/>
            <person name="Hansen L.H."/>
        </authorList>
    </citation>
    <scope>NUCLEOTIDE SEQUENCE</scope>
    <source>
        <plasmid evidence="1">pRGFK0008</plasmid>
    </source>
</reference>
<protein>
    <recommendedName>
        <fullName evidence="2">Replication protein</fullName>
    </recommendedName>
</protein>
<proteinExistence type="predicted"/>
<geneLocation type="plasmid" evidence="1">
    <name>pRGFK0008</name>
</geneLocation>
<organism evidence="1">
    <name type="scientific">uncultured prokaryote</name>
    <dbReference type="NCBI Taxonomy" id="198431"/>
    <lineage>
        <taxon>unclassified sequences</taxon>
        <taxon>environmental samples</taxon>
    </lineage>
</organism>
<evidence type="ECO:0008006" key="2">
    <source>
        <dbReference type="Google" id="ProtNLM"/>
    </source>
</evidence>
<dbReference type="AlphaFoldDB" id="A0A0H5PVJ0"/>
<reference evidence="1" key="1">
    <citation type="submission" date="2015-06" db="EMBL/GenBank/DDBJ databases">
        <authorList>
            <person name="Joergensen T."/>
        </authorList>
    </citation>
    <scope>NUCLEOTIDE SEQUENCE</scope>
    <source>
        <plasmid evidence="1">pRGFK0008</plasmid>
    </source>
</reference>
<accession>A0A0H5PVJ0</accession>
<dbReference type="EMBL" id="LN852704">
    <property type="protein sequence ID" value="CRY93613.1"/>
    <property type="molecule type" value="Genomic_DNA"/>
</dbReference>
<sequence length="485" mass="57371">MTENYRGCYEYLSAQFEQVGGYDFYRELFPDNELYGVKYDDFSHPSAVYLYQGEDERLHRRKMYHDTWEKDYTEFVEQNPLTLCSGLVYRRNKNRLEHAQRMNALIFDLDGVGIGELRNLFLRFDGDPKRVRRLPMPTFLVLSGNGLHLYYVFKEPIDLYPNIKVQLKSLKYDLTFRIWEYKGTSQLKAIQYQSINQGFRMVGSINAKYGTELVAFRTGERVTLDYLNAYAIKPENRVDINKPFHPSRMTRAQAKEAYPEWYQRVVIEGNKRKKKWDIAGKVHGDDPYALYHWWLRQIGSIEGGHRYFYLMCLAIYAYKCDVPKQQLRQDMRTAFEDLQMVKHENALTEEDIRSALEAYDKEYYNFTIADIEKLTNVRVERNKRNGRTQEQHMEVMRAIQTVTNPNWRKGNGRPSAQQRVYDWRQQNPDGRPKDCIAGTGLSKNTVYKWWDNPPTVRYEDGGLTVKIRPSQALSDLIQEDLRKGL</sequence>